<protein>
    <submittedName>
        <fullName evidence="1">Uncharacterized protein</fullName>
    </submittedName>
</protein>
<evidence type="ECO:0000313" key="1">
    <source>
        <dbReference type="EMBL" id="KAJ9567748.1"/>
    </source>
</evidence>
<dbReference type="PANTHER" id="PTHR48204">
    <property type="entry name" value="OS07G0265100 PROTEIN"/>
    <property type="match status" value="1"/>
</dbReference>
<dbReference type="Proteomes" id="UP001172457">
    <property type="component" value="Chromosome 1"/>
</dbReference>
<dbReference type="EMBL" id="JARYMX010000001">
    <property type="protein sequence ID" value="KAJ9567748.1"/>
    <property type="molecule type" value="Genomic_DNA"/>
</dbReference>
<organism evidence="1 2">
    <name type="scientific">Centaurea solstitialis</name>
    <name type="common">yellow star-thistle</name>
    <dbReference type="NCBI Taxonomy" id="347529"/>
    <lineage>
        <taxon>Eukaryota</taxon>
        <taxon>Viridiplantae</taxon>
        <taxon>Streptophyta</taxon>
        <taxon>Embryophyta</taxon>
        <taxon>Tracheophyta</taxon>
        <taxon>Spermatophyta</taxon>
        <taxon>Magnoliopsida</taxon>
        <taxon>eudicotyledons</taxon>
        <taxon>Gunneridae</taxon>
        <taxon>Pentapetalae</taxon>
        <taxon>asterids</taxon>
        <taxon>campanulids</taxon>
        <taxon>Asterales</taxon>
        <taxon>Asteraceae</taxon>
        <taxon>Carduoideae</taxon>
        <taxon>Cardueae</taxon>
        <taxon>Centaureinae</taxon>
        <taxon>Centaurea</taxon>
    </lineage>
</organism>
<evidence type="ECO:0000313" key="2">
    <source>
        <dbReference type="Proteomes" id="UP001172457"/>
    </source>
</evidence>
<gene>
    <name evidence="1" type="ORF">OSB04_003714</name>
</gene>
<sequence>MVVAESMEVGSTSKISKQQSSKRFLFDKRYGYVYDEWREPSEVALAYGRGMFCIVPLGKALVTMVTESVNLAASRTIEVLAQPDQLSPRSLHANLNNQLHQAMVSIKNTQSNIFRLNGISHLPTESHE</sequence>
<reference evidence="1" key="1">
    <citation type="submission" date="2023-03" db="EMBL/GenBank/DDBJ databases">
        <title>Chromosome-scale reference genome and RAD-based genetic map of yellow starthistle (Centaurea solstitialis) reveal putative structural variation and QTLs associated with invader traits.</title>
        <authorList>
            <person name="Reatini B."/>
            <person name="Cang F.A."/>
            <person name="Jiang Q."/>
            <person name="Mckibben M.T.W."/>
            <person name="Barker M.S."/>
            <person name="Rieseberg L.H."/>
            <person name="Dlugosch K.M."/>
        </authorList>
    </citation>
    <scope>NUCLEOTIDE SEQUENCE</scope>
    <source>
        <strain evidence="1">CAN-66</strain>
        <tissue evidence="1">Leaf</tissue>
    </source>
</reference>
<dbReference type="PANTHER" id="PTHR48204:SF1">
    <property type="entry name" value="OS07G0265100 PROTEIN"/>
    <property type="match status" value="1"/>
</dbReference>
<accession>A0AA38TVF0</accession>
<proteinExistence type="predicted"/>
<keyword evidence="2" id="KW-1185">Reference proteome</keyword>
<name>A0AA38TVF0_9ASTR</name>
<dbReference type="AlphaFoldDB" id="A0AA38TVF0"/>
<comment type="caution">
    <text evidence="1">The sequence shown here is derived from an EMBL/GenBank/DDBJ whole genome shotgun (WGS) entry which is preliminary data.</text>
</comment>